<accession>A0A1I2A4S3</accession>
<dbReference type="STRING" id="35752.SAMN05421541_101517"/>
<keyword evidence="1" id="KW-0326">Glycosidase</keyword>
<evidence type="ECO:0000313" key="7">
    <source>
        <dbReference type="Proteomes" id="UP000199645"/>
    </source>
</evidence>
<keyword evidence="2" id="KW-0119">Carbohydrate metabolism</keyword>
<keyword evidence="4" id="KW-1133">Transmembrane helix</keyword>
<keyword evidence="1" id="KW-0378">Hydrolase</keyword>
<dbReference type="Proteomes" id="UP000199645">
    <property type="component" value="Unassembled WGS sequence"/>
</dbReference>
<dbReference type="InterPro" id="IPR013783">
    <property type="entry name" value="Ig-like_fold"/>
</dbReference>
<dbReference type="SUPFAM" id="SSF48452">
    <property type="entry name" value="TPR-like"/>
    <property type="match status" value="1"/>
</dbReference>
<evidence type="ECO:0000256" key="3">
    <source>
        <dbReference type="SAM" id="MobiDB-lite"/>
    </source>
</evidence>
<dbReference type="GO" id="GO:0000272">
    <property type="term" value="P:polysaccharide catabolic process"/>
    <property type="evidence" value="ECO:0007669"/>
    <property type="project" value="UniProtKB-KW"/>
</dbReference>
<sequence length="578" mass="59865">MADVSRSPLTPAIERARALIASGDLGSAQVLLERAVELGRENLGEDEPDVLTAQRELAGVFLRSDDPMAARRVLEDAYAAGQWRLGDGDPVMLHISHDLGIVAQELGNRHEARKAFGRVAANGPAALGEGHEFVVRARSYLGEDPSGATVRPDAPTIQPTTTPAPAPPPPPVTPAADVPPPMTPVTHTPPPVTPVTSPPPALTPVAGPPPPMTPLPSTLPPVTPVTSTPPPMAPVTHTAPPVAPVTHTPPAVAPVTNVPPVTPAANVRPPVTSVGHGPAPLPPFTHLPPAVSKDGPVGHMARDTAGGEGPGARSALERPTDVLPVTRTAPAQRAETTFVGQPDVTVQRAGNPWDAAPVVPVQRQAPVERHGHDVVPQSRHVGPPPVRHDAYQGGYGTVDNPHAVHQGGYPQQHHGTVQSTGWSTSPQQDSAAGGPYRRKGRGLAVGLTVVATLVALTAVGALVFVLVGRDDDGPVTPVATASAGVPQLAGDPPTGVKLKDRGASVDVTWKDPSDGKVPFIVTMARNGQQHSSMARVDLGRTKTTISGLNPNLEYCFAVVAVYSSDRFASSNQVCLGRK</sequence>
<evidence type="ECO:0000313" key="6">
    <source>
        <dbReference type="EMBL" id="SFE39114.1"/>
    </source>
</evidence>
<evidence type="ECO:0000259" key="5">
    <source>
        <dbReference type="PROSITE" id="PS50853"/>
    </source>
</evidence>
<feature type="compositionally biased region" description="Polar residues" evidence="3">
    <location>
        <begin position="413"/>
        <end position="430"/>
    </location>
</feature>
<feature type="transmembrane region" description="Helical" evidence="4">
    <location>
        <begin position="443"/>
        <end position="467"/>
    </location>
</feature>
<dbReference type="SMART" id="SM00060">
    <property type="entry name" value="FN3"/>
    <property type="match status" value="1"/>
</dbReference>
<dbReference type="GO" id="GO:0016798">
    <property type="term" value="F:hydrolase activity, acting on glycosyl bonds"/>
    <property type="evidence" value="ECO:0007669"/>
    <property type="project" value="UniProtKB-KW"/>
</dbReference>
<proteinExistence type="predicted"/>
<dbReference type="PROSITE" id="PS50853">
    <property type="entry name" value="FN3"/>
    <property type="match status" value="1"/>
</dbReference>
<dbReference type="CDD" id="cd00063">
    <property type="entry name" value="FN3"/>
    <property type="match status" value="1"/>
</dbReference>
<keyword evidence="4" id="KW-0472">Membrane</keyword>
<evidence type="ECO:0000256" key="4">
    <source>
        <dbReference type="SAM" id="Phobius"/>
    </source>
</evidence>
<dbReference type="SUPFAM" id="SSF49265">
    <property type="entry name" value="Fibronectin type III"/>
    <property type="match status" value="1"/>
</dbReference>
<reference evidence="6 7" key="1">
    <citation type="submission" date="2016-10" db="EMBL/GenBank/DDBJ databases">
        <authorList>
            <person name="de Groot N.N."/>
        </authorList>
    </citation>
    <scope>NUCLEOTIDE SEQUENCE [LARGE SCALE GENOMIC DNA]</scope>
    <source>
        <strain evidence="6 7">DSM 43019</strain>
    </source>
</reference>
<gene>
    <name evidence="6" type="ORF">SAMN05421541_101517</name>
</gene>
<dbReference type="InterPro" id="IPR036116">
    <property type="entry name" value="FN3_sf"/>
</dbReference>
<keyword evidence="4" id="KW-0812">Transmembrane</keyword>
<dbReference type="InterPro" id="IPR003961">
    <property type="entry name" value="FN3_dom"/>
</dbReference>
<evidence type="ECO:0000256" key="1">
    <source>
        <dbReference type="ARBA" id="ARBA00023295"/>
    </source>
</evidence>
<evidence type="ECO:0000256" key="2">
    <source>
        <dbReference type="ARBA" id="ARBA00023326"/>
    </source>
</evidence>
<dbReference type="InterPro" id="IPR011990">
    <property type="entry name" value="TPR-like_helical_dom_sf"/>
</dbReference>
<dbReference type="Pfam" id="PF13424">
    <property type="entry name" value="TPR_12"/>
    <property type="match status" value="1"/>
</dbReference>
<dbReference type="Gene3D" id="2.60.40.10">
    <property type="entry name" value="Immunoglobulins"/>
    <property type="match status" value="1"/>
</dbReference>
<dbReference type="AlphaFoldDB" id="A0A1I2A4S3"/>
<feature type="compositionally biased region" description="Low complexity" evidence="3">
    <location>
        <begin position="152"/>
        <end position="161"/>
    </location>
</feature>
<protein>
    <recommendedName>
        <fullName evidence="5">Fibronectin type-III domain-containing protein</fullName>
    </recommendedName>
</protein>
<dbReference type="Gene3D" id="1.25.40.10">
    <property type="entry name" value="Tetratricopeptide repeat domain"/>
    <property type="match status" value="1"/>
</dbReference>
<dbReference type="PRINTS" id="PR01217">
    <property type="entry name" value="PRICHEXTENSN"/>
</dbReference>
<feature type="region of interest" description="Disordered" evidence="3">
    <location>
        <begin position="143"/>
        <end position="214"/>
    </location>
</feature>
<keyword evidence="2" id="KW-0624">Polysaccharide degradation</keyword>
<feature type="region of interest" description="Disordered" evidence="3">
    <location>
        <begin position="409"/>
        <end position="436"/>
    </location>
</feature>
<feature type="compositionally biased region" description="Pro residues" evidence="3">
    <location>
        <begin position="162"/>
        <end position="214"/>
    </location>
</feature>
<organism evidence="6 7">
    <name type="scientific">Actinoplanes philippinensis</name>
    <dbReference type="NCBI Taxonomy" id="35752"/>
    <lineage>
        <taxon>Bacteria</taxon>
        <taxon>Bacillati</taxon>
        <taxon>Actinomycetota</taxon>
        <taxon>Actinomycetes</taxon>
        <taxon>Micromonosporales</taxon>
        <taxon>Micromonosporaceae</taxon>
        <taxon>Actinoplanes</taxon>
    </lineage>
</organism>
<name>A0A1I2A4S3_9ACTN</name>
<dbReference type="EMBL" id="FONV01000001">
    <property type="protein sequence ID" value="SFE39114.1"/>
    <property type="molecule type" value="Genomic_DNA"/>
</dbReference>
<feature type="domain" description="Fibronectin type-III" evidence="5">
    <location>
        <begin position="492"/>
        <end position="578"/>
    </location>
</feature>
<keyword evidence="7" id="KW-1185">Reference proteome</keyword>